<dbReference type="InterPro" id="IPR004473">
    <property type="entry name" value="Restrct_endonuc_typeI_HsdR"/>
</dbReference>
<evidence type="ECO:0000256" key="6">
    <source>
        <dbReference type="ARBA" id="ARBA00022747"/>
    </source>
</evidence>
<dbReference type="Gene3D" id="3.90.1570.50">
    <property type="match status" value="1"/>
</dbReference>
<keyword evidence="4" id="KW-0540">Nuclease</keyword>
<keyword evidence="9 11" id="KW-0067">ATP-binding</keyword>
<dbReference type="AlphaFoldDB" id="A0A0A0HXM2"/>
<dbReference type="GO" id="GO:0003677">
    <property type="term" value="F:DNA binding"/>
    <property type="evidence" value="ECO:0007669"/>
    <property type="project" value="UniProtKB-KW"/>
</dbReference>
<dbReference type="Pfam" id="PF18766">
    <property type="entry name" value="SWI2_SNF2"/>
    <property type="match status" value="1"/>
</dbReference>
<comment type="function">
    <text evidence="11">Subunit R is required for both nuclease and ATPase activities, but not for modification.</text>
</comment>
<keyword evidence="10 11" id="KW-0238">DNA-binding</keyword>
<evidence type="ECO:0000256" key="11">
    <source>
        <dbReference type="RuleBase" id="RU364115"/>
    </source>
</evidence>
<dbReference type="Pfam" id="PF22679">
    <property type="entry name" value="T1R_D3-like"/>
    <property type="match status" value="1"/>
</dbReference>
<accession>A0A0A0HXM2</accession>
<evidence type="ECO:0000259" key="12">
    <source>
        <dbReference type="PROSITE" id="PS51192"/>
    </source>
</evidence>
<comment type="similarity">
    <text evidence="2 11">Belongs to the HsdR family.</text>
</comment>
<keyword evidence="6 11" id="KW-0680">Restriction system</keyword>
<evidence type="ECO:0000256" key="3">
    <source>
        <dbReference type="ARBA" id="ARBA00011296"/>
    </source>
</evidence>
<comment type="catalytic activity">
    <reaction evidence="1 11">
        <text>Endonucleolytic cleavage of DNA to give random double-stranded fragments with terminal 5'-phosphates, ATP is simultaneously hydrolyzed.</text>
        <dbReference type="EC" id="3.1.21.3"/>
    </reaction>
</comment>
<dbReference type="Proteomes" id="UP000030012">
    <property type="component" value="Unassembled WGS sequence"/>
</dbReference>
<dbReference type="EMBL" id="JENJ01000117">
    <property type="protein sequence ID" value="KGM92816.1"/>
    <property type="molecule type" value="Genomic_DNA"/>
</dbReference>
<dbReference type="InterPro" id="IPR055180">
    <property type="entry name" value="HsdR_RecA-like_helicase_dom_2"/>
</dbReference>
<evidence type="ECO:0000256" key="7">
    <source>
        <dbReference type="ARBA" id="ARBA00022759"/>
    </source>
</evidence>
<dbReference type="Gene3D" id="3.40.50.300">
    <property type="entry name" value="P-loop containing nucleotide triphosphate hydrolases"/>
    <property type="match status" value="2"/>
</dbReference>
<dbReference type="SMART" id="SM00487">
    <property type="entry name" value="DEXDc"/>
    <property type="match status" value="1"/>
</dbReference>
<evidence type="ECO:0000256" key="4">
    <source>
        <dbReference type="ARBA" id="ARBA00022722"/>
    </source>
</evidence>
<dbReference type="Pfam" id="PF04313">
    <property type="entry name" value="HSDR_N"/>
    <property type="match status" value="1"/>
</dbReference>
<dbReference type="InterPro" id="IPR040980">
    <property type="entry name" value="SWI2_SNF2"/>
</dbReference>
<gene>
    <name evidence="13" type="ORF">Z968_12810</name>
</gene>
<keyword evidence="8 11" id="KW-0378">Hydrolase</keyword>
<evidence type="ECO:0000256" key="10">
    <source>
        <dbReference type="ARBA" id="ARBA00023125"/>
    </source>
</evidence>
<organism evidence="13 14">
    <name type="scientific">Clostridium novyi A str. 4552</name>
    <dbReference type="NCBI Taxonomy" id="1444289"/>
    <lineage>
        <taxon>Bacteria</taxon>
        <taxon>Bacillati</taxon>
        <taxon>Bacillota</taxon>
        <taxon>Clostridia</taxon>
        <taxon>Eubacteriales</taxon>
        <taxon>Clostridiaceae</taxon>
        <taxon>Clostridium</taxon>
    </lineage>
</organism>
<dbReference type="SUPFAM" id="SSF52540">
    <property type="entry name" value="P-loop containing nucleoside triphosphate hydrolases"/>
    <property type="match status" value="2"/>
</dbReference>
<evidence type="ECO:0000256" key="5">
    <source>
        <dbReference type="ARBA" id="ARBA00022741"/>
    </source>
</evidence>
<dbReference type="CDD" id="cd18800">
    <property type="entry name" value="SF2_C_EcoR124I-like"/>
    <property type="match status" value="1"/>
</dbReference>
<name>A0A0A0HXM2_CLONO</name>
<dbReference type="InterPro" id="IPR051268">
    <property type="entry name" value="Type-I_R_enzyme_R_subunit"/>
</dbReference>
<keyword evidence="7 13" id="KW-0255">Endonuclease</keyword>
<evidence type="ECO:0000256" key="8">
    <source>
        <dbReference type="ARBA" id="ARBA00022801"/>
    </source>
</evidence>
<dbReference type="InterPro" id="IPR014001">
    <property type="entry name" value="Helicase_ATP-bd"/>
</dbReference>
<feature type="domain" description="Helicase ATP-binding" evidence="12">
    <location>
        <begin position="276"/>
        <end position="459"/>
    </location>
</feature>
<proteinExistence type="inferred from homology"/>
<dbReference type="Pfam" id="PF11867">
    <property type="entry name" value="T1RH-like_C"/>
    <property type="match status" value="1"/>
</dbReference>
<sequence length="1088" mass="125499">MKQFNEEQLEFAIIDLFTKQDYIHQEGEELHRKYDEIILEEDLSSFLYSKYPGLTETELEKAINKIKHISTYPLYSSNRQAFFLINEGFDLSRDNNNEMPLHIDFIDFEAPTNNIFKVINQITISGTRDRRPDMIIFINGIPVVIFEFKTAIKEDTTIYDAWEQIHMRYNRDIPNLTKYCFLSVLSDGANTKMGSIFTPYEYYYSWNKANEDEKVSNGISALLTMIKGAFSKGSLISILRDFIYYPDDESKELAIVTRYPQYFAANKMLENIKAHLKPKGDGKGGTYFGATGSGKTYAMLFLSRMLATHYRDVFDAPTIIVIVDRDDLNKQTSKLFEDSKQFLKDKKVMSIPDRQALNDELANNQSGGIYITTIQKFCETTGLLSERNNIICISDEAHRSQTNIGSKLKYTEKGVETTYGFAKYLRDSFPNATYVGFTGTPIDETIHVFGEIVDSYTMKESSDDGITVRIQYEPRLARVIVSEEQVREIDKYYEEVIKEGSNPEQVETSKRAMSKLSKILGHPDRISKLAYDIVEHYTRLCSEKPNIVQKAMIVCANRTLAFLVYKKLEDIKPEWFDAKKTEREDLDDTQLEKLKELSKVNLVATQGNNDPQELFDLCGNKSHRQMLDEQFKNNDSNFKIAIVVDMWITGFDVASLAVMYIDKPLQKHTLIQTISRVNRVFEGKETGLVVDYIGIKEEMLKAAKQYGSPQESPIDELSISLSIFRNHLSLIEDMFIQFDSSKFFNGNPTERLLCLNLGSEFIQTSKETEMKFMDLSRKMKAAYEISYPSGQLTDKETNQAQFYLAIRSIIYKQTKGNAPDAEVMNRVVEKMVYDAITSTGVEDIVNKGTDELFGEEFQKQVDEIDMPISKFNALLKLLRRAISKYGENNKVKAIEFSERLKRVVESYNNRDSQVFVSEVVYDFINSLSDELLEILKALQEDKISFEKMGISYEEKAFYDILIKVRDDNDFVYEDSKCLILAKAIKELVDDKSQYADWASRDDIKNQLNMDLTVLLYKHGYPPEWDEEIFEKVMEQAENFKKNVIDDSNILSLDKESKLNKLIKYPTKDNIQSINLRVAETNINAREDE</sequence>
<dbReference type="EC" id="3.1.21.3" evidence="11"/>
<dbReference type="CDD" id="cd22332">
    <property type="entry name" value="HsdR_N"/>
    <property type="match status" value="1"/>
</dbReference>
<dbReference type="GO" id="GO:0005524">
    <property type="term" value="F:ATP binding"/>
    <property type="evidence" value="ECO:0007669"/>
    <property type="project" value="UniProtKB-KW"/>
</dbReference>
<keyword evidence="5 11" id="KW-0547">Nucleotide-binding</keyword>
<reference evidence="13 14" key="1">
    <citation type="submission" date="2014-01" db="EMBL/GenBank/DDBJ databases">
        <title>Plasmidome dynamics in the species complex Clostridium novyi sensu lato converts strains of independent lineages into distinctly different pathogens.</title>
        <authorList>
            <person name="Skarin H."/>
            <person name="Segerman B."/>
        </authorList>
    </citation>
    <scope>NUCLEOTIDE SEQUENCE [LARGE SCALE GENOMIC DNA]</scope>
    <source>
        <strain evidence="13 14">4552</strain>
    </source>
</reference>
<evidence type="ECO:0000256" key="9">
    <source>
        <dbReference type="ARBA" id="ARBA00022840"/>
    </source>
</evidence>
<evidence type="ECO:0000313" key="13">
    <source>
        <dbReference type="EMBL" id="KGM92816.1"/>
    </source>
</evidence>
<dbReference type="InterPro" id="IPR027417">
    <property type="entry name" value="P-loop_NTPase"/>
</dbReference>
<dbReference type="PROSITE" id="PS51192">
    <property type="entry name" value="HELICASE_ATP_BIND_1"/>
    <property type="match status" value="1"/>
</dbReference>
<evidence type="ECO:0000256" key="2">
    <source>
        <dbReference type="ARBA" id="ARBA00008598"/>
    </source>
</evidence>
<comment type="caution">
    <text evidence="13">The sequence shown here is derived from an EMBL/GenBank/DDBJ whole genome shotgun (WGS) entry which is preliminary data.</text>
</comment>
<protein>
    <recommendedName>
        <fullName evidence="11">Type I restriction enzyme endonuclease subunit</fullName>
        <shortName evidence="11">R protein</shortName>
        <ecNumber evidence="11">3.1.21.3</ecNumber>
    </recommendedName>
    <alternativeName>
        <fullName evidence="11">Type-1 restriction enzyme R protein</fullName>
    </alternativeName>
</protein>
<evidence type="ECO:0000256" key="1">
    <source>
        <dbReference type="ARBA" id="ARBA00000851"/>
    </source>
</evidence>
<dbReference type="InterPro" id="IPR021810">
    <property type="entry name" value="T1RH-like_C"/>
</dbReference>
<comment type="subunit">
    <text evidence="3 11">The type I restriction/modification system is composed of three polypeptides R, M and S.</text>
</comment>
<dbReference type="PANTHER" id="PTHR30195">
    <property type="entry name" value="TYPE I SITE-SPECIFIC DEOXYRIBONUCLEASE PROTEIN SUBUNIT M AND R"/>
    <property type="match status" value="1"/>
</dbReference>
<dbReference type="RefSeq" id="WP_018579548.1">
    <property type="nucleotide sequence ID" value="NZ_JENJ01000117.1"/>
</dbReference>
<dbReference type="GO" id="GO:0009307">
    <property type="term" value="P:DNA restriction-modification system"/>
    <property type="evidence" value="ECO:0007669"/>
    <property type="project" value="UniProtKB-KW"/>
</dbReference>
<dbReference type="OrthoDB" id="9758243at2"/>
<dbReference type="InterPro" id="IPR007409">
    <property type="entry name" value="Restrct_endonuc_type1_HsdR_N"/>
</dbReference>
<dbReference type="PANTHER" id="PTHR30195:SF15">
    <property type="entry name" value="TYPE I RESTRICTION ENZYME HINDI ENDONUCLEASE SUBUNIT"/>
    <property type="match status" value="1"/>
</dbReference>
<evidence type="ECO:0000313" key="14">
    <source>
        <dbReference type="Proteomes" id="UP000030012"/>
    </source>
</evidence>
<dbReference type="NCBIfam" id="TIGR00348">
    <property type="entry name" value="hsdR"/>
    <property type="match status" value="1"/>
</dbReference>
<dbReference type="GO" id="GO:0009035">
    <property type="term" value="F:type I site-specific deoxyribonuclease activity"/>
    <property type="evidence" value="ECO:0007669"/>
    <property type="project" value="UniProtKB-EC"/>
</dbReference>